<keyword evidence="2" id="KW-1185">Reference proteome</keyword>
<dbReference type="AlphaFoldDB" id="A0A427Y117"/>
<reference evidence="1 2" key="1">
    <citation type="submission" date="2018-11" db="EMBL/GenBank/DDBJ databases">
        <title>Genome sequence of Apiotrichum porosum DSM 27194.</title>
        <authorList>
            <person name="Aliyu H."/>
            <person name="Gorte O."/>
            <person name="Ochsenreither K."/>
        </authorList>
    </citation>
    <scope>NUCLEOTIDE SEQUENCE [LARGE SCALE GENOMIC DNA]</scope>
    <source>
        <strain evidence="1 2">DSM 27194</strain>
    </source>
</reference>
<evidence type="ECO:0000313" key="1">
    <source>
        <dbReference type="EMBL" id="RSH84818.1"/>
    </source>
</evidence>
<accession>A0A427Y117</accession>
<comment type="caution">
    <text evidence="1">The sequence shown here is derived from an EMBL/GenBank/DDBJ whole genome shotgun (WGS) entry which is preliminary data.</text>
</comment>
<name>A0A427Y117_9TREE</name>
<protein>
    <recommendedName>
        <fullName evidence="3">F-box domain-containing protein</fullName>
    </recommendedName>
</protein>
<proteinExistence type="predicted"/>
<organism evidence="1 2">
    <name type="scientific">Apiotrichum porosum</name>
    <dbReference type="NCBI Taxonomy" id="105984"/>
    <lineage>
        <taxon>Eukaryota</taxon>
        <taxon>Fungi</taxon>
        <taxon>Dikarya</taxon>
        <taxon>Basidiomycota</taxon>
        <taxon>Agaricomycotina</taxon>
        <taxon>Tremellomycetes</taxon>
        <taxon>Trichosporonales</taxon>
        <taxon>Trichosporonaceae</taxon>
        <taxon>Apiotrichum</taxon>
    </lineage>
</organism>
<dbReference type="Proteomes" id="UP000279236">
    <property type="component" value="Unassembled WGS sequence"/>
</dbReference>
<gene>
    <name evidence="1" type="ORF">EHS24_006346</name>
</gene>
<dbReference type="EMBL" id="RSCE01000003">
    <property type="protein sequence ID" value="RSH84818.1"/>
    <property type="molecule type" value="Genomic_DNA"/>
</dbReference>
<evidence type="ECO:0008006" key="3">
    <source>
        <dbReference type="Google" id="ProtNLM"/>
    </source>
</evidence>
<dbReference type="OrthoDB" id="10658735at2759"/>
<dbReference type="STRING" id="105984.A0A427Y117"/>
<sequence>MVTVTLDHTVFPHIIDRILTYASRPVLATCRMTCKGLHNAVAKVQAQHLILSPGDGKHCTYLSVTTPYGPLPGLNGVYCTPDVNKAISELKRYTVHTTVLTMEGFVSPDNDLTLLASAFPNLKMYRIAEERIGFNNNEVVYLNYTPYYPFQCHTLVILADTDTVPNPGAHIAWDPYHCSQCTPANVEPAIPPGVTKIVLNWWLDTMHVDHFVPWLQPNDNGFPCIGNVPPSIEDIVIIFQRYNTSVRPLHFTGDGTDFDRRVTRLNVTFTLVGVDDTCQATLHKALRHRLSDSFTEEKAKEDCIADILEHVKFLTMDEYAKGVQNIELETQVELDKTKKSHNKD</sequence>
<dbReference type="GeneID" id="39590889"/>
<evidence type="ECO:0000313" key="2">
    <source>
        <dbReference type="Proteomes" id="UP000279236"/>
    </source>
</evidence>
<dbReference type="RefSeq" id="XP_028478266.1">
    <property type="nucleotide sequence ID" value="XM_028621814.1"/>
</dbReference>